<organism evidence="2 3">
    <name type="scientific">Amycolatopsis panacis</name>
    <dbReference type="NCBI Taxonomy" id="2340917"/>
    <lineage>
        <taxon>Bacteria</taxon>
        <taxon>Bacillati</taxon>
        <taxon>Actinomycetota</taxon>
        <taxon>Actinomycetes</taxon>
        <taxon>Pseudonocardiales</taxon>
        <taxon>Pseudonocardiaceae</taxon>
        <taxon>Amycolatopsis</taxon>
    </lineage>
</organism>
<dbReference type="EMBL" id="QZFV01000084">
    <property type="protein sequence ID" value="RJQ84778.1"/>
    <property type="molecule type" value="Genomic_DNA"/>
</dbReference>
<feature type="compositionally biased region" description="Low complexity" evidence="1">
    <location>
        <begin position="10"/>
        <end position="21"/>
    </location>
</feature>
<evidence type="ECO:0000256" key="1">
    <source>
        <dbReference type="SAM" id="MobiDB-lite"/>
    </source>
</evidence>
<protein>
    <submittedName>
        <fullName evidence="2">Uncharacterized protein</fullName>
    </submittedName>
</protein>
<evidence type="ECO:0000313" key="2">
    <source>
        <dbReference type="EMBL" id="RJQ84778.1"/>
    </source>
</evidence>
<comment type="caution">
    <text evidence="2">The sequence shown here is derived from an EMBL/GenBank/DDBJ whole genome shotgun (WGS) entry which is preliminary data.</text>
</comment>
<proteinExistence type="predicted"/>
<name>A0A419I3N3_9PSEU</name>
<keyword evidence="3" id="KW-1185">Reference proteome</keyword>
<sequence length="66" mass="7203">MRDWPENVVRSGSAASRISGRFPRAALPQSPQAVEKSRAAVLGRRTHLEDRSEAIRLVGHEPDGLG</sequence>
<feature type="region of interest" description="Disordered" evidence="1">
    <location>
        <begin position="1"/>
        <end position="45"/>
    </location>
</feature>
<dbReference type="AlphaFoldDB" id="A0A419I3N3"/>
<dbReference type="Proteomes" id="UP000285112">
    <property type="component" value="Unassembled WGS sequence"/>
</dbReference>
<reference evidence="2 3" key="1">
    <citation type="submission" date="2018-09" db="EMBL/GenBank/DDBJ databases">
        <title>YIM PH 21725 draft genome.</title>
        <authorList>
            <person name="Miao C."/>
        </authorList>
    </citation>
    <scope>NUCLEOTIDE SEQUENCE [LARGE SCALE GENOMIC DNA]</scope>
    <source>
        <strain evidence="3">YIM PH21725</strain>
    </source>
</reference>
<gene>
    <name evidence="2" type="ORF">D5S19_16055</name>
</gene>
<accession>A0A419I3N3</accession>
<evidence type="ECO:0000313" key="3">
    <source>
        <dbReference type="Proteomes" id="UP000285112"/>
    </source>
</evidence>